<dbReference type="PANTHER" id="PTHR33930:SF2">
    <property type="entry name" value="BLR3452 PROTEIN"/>
    <property type="match status" value="1"/>
</dbReference>
<dbReference type="Pfam" id="PF02627">
    <property type="entry name" value="CMD"/>
    <property type="match status" value="1"/>
</dbReference>
<dbReference type="Proteomes" id="UP000095200">
    <property type="component" value="Unassembled WGS sequence"/>
</dbReference>
<dbReference type="InterPro" id="IPR029032">
    <property type="entry name" value="AhpD-like"/>
</dbReference>
<dbReference type="SUPFAM" id="SSF69118">
    <property type="entry name" value="AhpD-like"/>
    <property type="match status" value="1"/>
</dbReference>
<dbReference type="Gene3D" id="1.20.1290.10">
    <property type="entry name" value="AhpD-like"/>
    <property type="match status" value="1"/>
</dbReference>
<dbReference type="GO" id="GO:0003677">
    <property type="term" value="F:DNA binding"/>
    <property type="evidence" value="ECO:0007669"/>
    <property type="project" value="UniProtKB-KW"/>
</dbReference>
<protein>
    <submittedName>
        <fullName evidence="2">DNA-binding protein</fullName>
    </submittedName>
</protein>
<dbReference type="RefSeq" id="WP_083254520.1">
    <property type="nucleotide sequence ID" value="NZ_BDFE01000015.1"/>
</dbReference>
<dbReference type="InterPro" id="IPR004675">
    <property type="entry name" value="AhpD_core"/>
</dbReference>
<keyword evidence="2" id="KW-0238">DNA-binding</keyword>
<dbReference type="EMBL" id="BDFE01000015">
    <property type="protein sequence ID" value="GAU08578.1"/>
    <property type="molecule type" value="Genomic_DNA"/>
</dbReference>
<gene>
    <name evidence="2" type="ORF">DPF_1291</name>
</gene>
<feature type="domain" description="Carboxymuconolactone decarboxylase-like" evidence="1">
    <location>
        <begin position="22"/>
        <end position="98"/>
    </location>
</feature>
<dbReference type="OrthoDB" id="5457276at2"/>
<proteinExistence type="predicted"/>
<dbReference type="NCBIfam" id="TIGR00778">
    <property type="entry name" value="ahpD_dom"/>
    <property type="match status" value="1"/>
</dbReference>
<dbReference type="PANTHER" id="PTHR33930">
    <property type="entry name" value="ALKYL HYDROPEROXIDE REDUCTASE AHPD"/>
    <property type="match status" value="1"/>
</dbReference>
<accession>A0A194AGX4</accession>
<name>A0A194AGX4_9BACT</name>
<evidence type="ECO:0000313" key="2">
    <source>
        <dbReference type="EMBL" id="GAU08578.1"/>
    </source>
</evidence>
<evidence type="ECO:0000259" key="1">
    <source>
        <dbReference type="Pfam" id="PF02627"/>
    </source>
</evidence>
<dbReference type="STRING" id="1592317.DPF_1291"/>
<reference evidence="3" key="1">
    <citation type="submission" date="2016-06" db="EMBL/GenBank/DDBJ databases">
        <title>Draft genome sequence of Desulfoplanes formicivorans strain Pf12B.</title>
        <authorList>
            <person name="Watanabe M."/>
            <person name="Kojima H."/>
            <person name="Fukui M."/>
        </authorList>
    </citation>
    <scope>NUCLEOTIDE SEQUENCE [LARGE SCALE GENOMIC DNA]</scope>
    <source>
        <strain evidence="3">Pf12B</strain>
    </source>
</reference>
<comment type="caution">
    <text evidence="2">The sequence shown here is derived from an EMBL/GenBank/DDBJ whole genome shotgun (WGS) entry which is preliminary data.</text>
</comment>
<evidence type="ECO:0000313" key="3">
    <source>
        <dbReference type="Proteomes" id="UP000095200"/>
    </source>
</evidence>
<dbReference type="InterPro" id="IPR003779">
    <property type="entry name" value="CMD-like"/>
</dbReference>
<dbReference type="AlphaFoldDB" id="A0A194AGX4"/>
<sequence length="113" mass="12755">MAADRSTDIAQTFRDINRTRRDIYKKYQDFSRELKKSSSLDDKVQHLILLSNAIISQCDMCIALHVQGAATSGATKDEIIDAAWLAVAMGGSPKMMYLRYVYDEIAAIFDEDE</sequence>
<dbReference type="GO" id="GO:0051920">
    <property type="term" value="F:peroxiredoxin activity"/>
    <property type="evidence" value="ECO:0007669"/>
    <property type="project" value="InterPro"/>
</dbReference>
<keyword evidence="3" id="KW-1185">Reference proteome</keyword>
<organism evidence="2 3">
    <name type="scientific">Desulfoplanes formicivorans</name>
    <dbReference type="NCBI Taxonomy" id="1592317"/>
    <lineage>
        <taxon>Bacteria</taxon>
        <taxon>Pseudomonadati</taxon>
        <taxon>Thermodesulfobacteriota</taxon>
        <taxon>Desulfovibrionia</taxon>
        <taxon>Desulfovibrionales</taxon>
        <taxon>Desulfoplanaceae</taxon>
        <taxon>Desulfoplanes</taxon>
    </lineage>
</organism>